<sequence>MVDSITRFWGQFSKKSKSYCINPQRNNRDSHANKLEKCYINQKISGVVRSGSNSVNPYRA</sequence>
<name>A0A3B0XKX9_9ZZZZ</name>
<protein>
    <submittedName>
        <fullName evidence="1">Uncharacterized protein</fullName>
    </submittedName>
</protein>
<gene>
    <name evidence="1" type="ORF">MNBD_GAMMA09-1105</name>
</gene>
<dbReference type="EMBL" id="UOFI01000050">
    <property type="protein sequence ID" value="VAW63797.1"/>
    <property type="molecule type" value="Genomic_DNA"/>
</dbReference>
<evidence type="ECO:0000313" key="1">
    <source>
        <dbReference type="EMBL" id="VAW63797.1"/>
    </source>
</evidence>
<dbReference type="AlphaFoldDB" id="A0A3B0XKX9"/>
<reference evidence="1" key="1">
    <citation type="submission" date="2018-06" db="EMBL/GenBank/DDBJ databases">
        <authorList>
            <person name="Zhirakovskaya E."/>
        </authorList>
    </citation>
    <scope>NUCLEOTIDE SEQUENCE</scope>
</reference>
<proteinExistence type="predicted"/>
<organism evidence="1">
    <name type="scientific">hydrothermal vent metagenome</name>
    <dbReference type="NCBI Taxonomy" id="652676"/>
    <lineage>
        <taxon>unclassified sequences</taxon>
        <taxon>metagenomes</taxon>
        <taxon>ecological metagenomes</taxon>
    </lineage>
</organism>
<accession>A0A3B0XKX9</accession>